<dbReference type="GO" id="GO:0043565">
    <property type="term" value="F:sequence-specific DNA binding"/>
    <property type="evidence" value="ECO:0007669"/>
    <property type="project" value="InterPro"/>
</dbReference>
<dbReference type="Proteomes" id="UP000282076">
    <property type="component" value="Unassembled WGS sequence"/>
</dbReference>
<dbReference type="SMART" id="SM00342">
    <property type="entry name" value="HTH_ARAC"/>
    <property type="match status" value="1"/>
</dbReference>
<accession>A0A494Y1T1</accession>
<protein>
    <submittedName>
        <fullName evidence="11">Response regulator</fullName>
    </submittedName>
</protein>
<keyword evidence="5" id="KW-0805">Transcription regulation</keyword>
<evidence type="ECO:0000256" key="4">
    <source>
        <dbReference type="ARBA" id="ARBA00023012"/>
    </source>
</evidence>
<dbReference type="SUPFAM" id="SSF52172">
    <property type="entry name" value="CheY-like"/>
    <property type="match status" value="1"/>
</dbReference>
<dbReference type="PROSITE" id="PS00041">
    <property type="entry name" value="HTH_ARAC_FAMILY_1"/>
    <property type="match status" value="1"/>
</dbReference>
<dbReference type="GO" id="GO:0003700">
    <property type="term" value="F:DNA-binding transcription factor activity"/>
    <property type="evidence" value="ECO:0007669"/>
    <property type="project" value="InterPro"/>
</dbReference>
<keyword evidence="12" id="KW-1185">Reference proteome</keyword>
<evidence type="ECO:0000259" key="9">
    <source>
        <dbReference type="PROSITE" id="PS01124"/>
    </source>
</evidence>
<feature type="domain" description="HTH araC/xylS-type" evidence="9">
    <location>
        <begin position="431"/>
        <end position="529"/>
    </location>
</feature>
<evidence type="ECO:0000256" key="6">
    <source>
        <dbReference type="ARBA" id="ARBA00023125"/>
    </source>
</evidence>
<evidence type="ECO:0000256" key="3">
    <source>
        <dbReference type="ARBA" id="ARBA00022553"/>
    </source>
</evidence>
<keyword evidence="3 8" id="KW-0597">Phosphoprotein</keyword>
<dbReference type="CDD" id="cd17536">
    <property type="entry name" value="REC_YesN-like"/>
    <property type="match status" value="1"/>
</dbReference>
<dbReference type="GO" id="GO:0005737">
    <property type="term" value="C:cytoplasm"/>
    <property type="evidence" value="ECO:0007669"/>
    <property type="project" value="UniProtKB-SubCell"/>
</dbReference>
<dbReference type="OrthoDB" id="342399at2"/>
<keyword evidence="6" id="KW-0238">DNA-binding</keyword>
<organism evidence="11 12">
    <name type="scientific">Cohnella endophytica</name>
    <dbReference type="NCBI Taxonomy" id="2419778"/>
    <lineage>
        <taxon>Bacteria</taxon>
        <taxon>Bacillati</taxon>
        <taxon>Bacillota</taxon>
        <taxon>Bacilli</taxon>
        <taxon>Bacillales</taxon>
        <taxon>Paenibacillaceae</taxon>
        <taxon>Cohnella</taxon>
    </lineage>
</organism>
<dbReference type="Gene3D" id="3.40.50.2300">
    <property type="match status" value="1"/>
</dbReference>
<keyword evidence="4" id="KW-0902">Two-component regulatory system</keyword>
<evidence type="ECO:0000256" key="2">
    <source>
        <dbReference type="ARBA" id="ARBA00022490"/>
    </source>
</evidence>
<keyword evidence="7" id="KW-0804">Transcription</keyword>
<dbReference type="RefSeq" id="WP_120977512.1">
    <property type="nucleotide sequence ID" value="NZ_RBZM01000005.1"/>
</dbReference>
<evidence type="ECO:0000313" key="12">
    <source>
        <dbReference type="Proteomes" id="UP000282076"/>
    </source>
</evidence>
<evidence type="ECO:0000256" key="8">
    <source>
        <dbReference type="PROSITE-ProRule" id="PRU00169"/>
    </source>
</evidence>
<dbReference type="EMBL" id="RBZM01000005">
    <property type="protein sequence ID" value="RKP54407.1"/>
    <property type="molecule type" value="Genomic_DNA"/>
</dbReference>
<dbReference type="PANTHER" id="PTHR42713">
    <property type="entry name" value="HISTIDINE KINASE-RELATED"/>
    <property type="match status" value="1"/>
</dbReference>
<dbReference type="InterPro" id="IPR009057">
    <property type="entry name" value="Homeodomain-like_sf"/>
</dbReference>
<comment type="caution">
    <text evidence="11">The sequence shown here is derived from an EMBL/GenBank/DDBJ whole genome shotgun (WGS) entry which is preliminary data.</text>
</comment>
<dbReference type="InterPro" id="IPR051552">
    <property type="entry name" value="HptR"/>
</dbReference>
<evidence type="ECO:0000256" key="5">
    <source>
        <dbReference type="ARBA" id="ARBA00023015"/>
    </source>
</evidence>
<proteinExistence type="predicted"/>
<dbReference type="PROSITE" id="PS01124">
    <property type="entry name" value="HTH_ARAC_FAMILY_2"/>
    <property type="match status" value="1"/>
</dbReference>
<dbReference type="PROSITE" id="PS50110">
    <property type="entry name" value="RESPONSE_REGULATORY"/>
    <property type="match status" value="1"/>
</dbReference>
<evidence type="ECO:0000313" key="11">
    <source>
        <dbReference type="EMBL" id="RKP54407.1"/>
    </source>
</evidence>
<dbReference type="SMART" id="SM00448">
    <property type="entry name" value="REC"/>
    <property type="match status" value="1"/>
</dbReference>
<reference evidence="11 12" key="1">
    <citation type="submission" date="2018-10" db="EMBL/GenBank/DDBJ databases">
        <title>Cohnella sp. M2MS4P-1, whole genome shotgun sequence.</title>
        <authorList>
            <person name="Tuo L."/>
        </authorList>
    </citation>
    <scope>NUCLEOTIDE SEQUENCE [LARGE SCALE GENOMIC DNA]</scope>
    <source>
        <strain evidence="11 12">M2MS4P-1</strain>
    </source>
</reference>
<dbReference type="InterPro" id="IPR018062">
    <property type="entry name" value="HTH_AraC-typ_CS"/>
</dbReference>
<keyword evidence="2" id="KW-0963">Cytoplasm</keyword>
<gene>
    <name evidence="11" type="ORF">D7Z26_13730</name>
</gene>
<feature type="modified residue" description="4-aspartylphosphate" evidence="8">
    <location>
        <position position="60"/>
    </location>
</feature>
<dbReference type="InterPro" id="IPR011006">
    <property type="entry name" value="CheY-like_superfamily"/>
</dbReference>
<dbReference type="AlphaFoldDB" id="A0A494Y1T1"/>
<dbReference type="Pfam" id="PF00072">
    <property type="entry name" value="Response_reg"/>
    <property type="match status" value="1"/>
</dbReference>
<name>A0A494Y1T1_9BACL</name>
<dbReference type="Gene3D" id="1.10.10.60">
    <property type="entry name" value="Homeodomain-like"/>
    <property type="match status" value="2"/>
</dbReference>
<dbReference type="InterPro" id="IPR018060">
    <property type="entry name" value="HTH_AraC"/>
</dbReference>
<evidence type="ECO:0000259" key="10">
    <source>
        <dbReference type="PROSITE" id="PS50110"/>
    </source>
</evidence>
<dbReference type="PANTHER" id="PTHR42713:SF3">
    <property type="entry name" value="TRANSCRIPTIONAL REGULATORY PROTEIN HPTR"/>
    <property type="match status" value="1"/>
</dbReference>
<sequence>MSLFLRKVIIVDDELLIREGLRSMLDWENLGFEIAGLFEDGEDAWQFLQMNNSIDVVITDIQMDICTGLELLRRIRNADYRSRVLIISGYDEFRYLREAMKMGIDNYLLKPINKDEMIGSLQQIQESLLMEYQKSRELFEGALLIKNNILNQVVMNNYSIRDVMEKCEMLGIDLYEGGFQVVVMDTITRQKNVPLLEERQLSEFAIRNVALEVIGEAENIYVFGNQNSQTIFLFAGINHRNIAMVRRRMEEVSSLVQLVLKIQVVAFMGKPCTYWREIHRSYQSAMELYDYRYFVESASVIDYTQRDPESKKEALAKELGLIRLNELLEIDDFETVLKELGLTGIRLQEIRVPDLHLIRAVFIDFTLSCMSKLRQMEFEILEHASHFPKAVEALFNADSKEKLFARFMELGDTLLKTLQRLKLNRNTNIVEKVIKFIDSHYMEGLTLQQLSQQFHISAPYLGKRLKIELGQQFNEYLHHVRIQNAKNLLLISDESVKDIAEKIGYAEPNYFYSQFKRITGKSPMDFKKGI</sequence>
<evidence type="ECO:0000256" key="1">
    <source>
        <dbReference type="ARBA" id="ARBA00004496"/>
    </source>
</evidence>
<evidence type="ECO:0000256" key="7">
    <source>
        <dbReference type="ARBA" id="ARBA00023163"/>
    </source>
</evidence>
<feature type="domain" description="Response regulatory" evidence="10">
    <location>
        <begin position="7"/>
        <end position="125"/>
    </location>
</feature>
<dbReference type="SUPFAM" id="SSF46689">
    <property type="entry name" value="Homeodomain-like"/>
    <property type="match status" value="1"/>
</dbReference>
<comment type="subcellular location">
    <subcellularLocation>
        <location evidence="1">Cytoplasm</location>
    </subcellularLocation>
</comment>
<dbReference type="GO" id="GO:0000160">
    <property type="term" value="P:phosphorelay signal transduction system"/>
    <property type="evidence" value="ECO:0007669"/>
    <property type="project" value="UniProtKB-KW"/>
</dbReference>
<dbReference type="Pfam" id="PF12833">
    <property type="entry name" value="HTH_18"/>
    <property type="match status" value="1"/>
</dbReference>
<dbReference type="InterPro" id="IPR001789">
    <property type="entry name" value="Sig_transdc_resp-reg_receiver"/>
</dbReference>